<name>A0A4S4MEE5_9APHY</name>
<dbReference type="AlphaFoldDB" id="A0A4S4MEE5"/>
<reference evidence="2 3" key="1">
    <citation type="submission" date="2019-02" db="EMBL/GenBank/DDBJ databases">
        <title>Genome sequencing of the rare red list fungi Antrodiella citrinella (Flaviporus citrinellus).</title>
        <authorList>
            <person name="Buettner E."/>
            <person name="Kellner H."/>
        </authorList>
    </citation>
    <scope>NUCLEOTIDE SEQUENCE [LARGE SCALE GENOMIC DNA]</scope>
    <source>
        <strain evidence="2 3">DSM 108506</strain>
    </source>
</reference>
<feature type="region of interest" description="Disordered" evidence="1">
    <location>
        <begin position="144"/>
        <end position="167"/>
    </location>
</feature>
<gene>
    <name evidence="2" type="ORF">EUX98_g7906</name>
</gene>
<evidence type="ECO:0000313" key="2">
    <source>
        <dbReference type="EMBL" id="THH23268.1"/>
    </source>
</evidence>
<comment type="caution">
    <text evidence="2">The sequence shown here is derived from an EMBL/GenBank/DDBJ whole genome shotgun (WGS) entry which is preliminary data.</text>
</comment>
<organism evidence="2 3">
    <name type="scientific">Antrodiella citrinella</name>
    <dbReference type="NCBI Taxonomy" id="2447956"/>
    <lineage>
        <taxon>Eukaryota</taxon>
        <taxon>Fungi</taxon>
        <taxon>Dikarya</taxon>
        <taxon>Basidiomycota</taxon>
        <taxon>Agaricomycotina</taxon>
        <taxon>Agaricomycetes</taxon>
        <taxon>Polyporales</taxon>
        <taxon>Steccherinaceae</taxon>
        <taxon>Antrodiella</taxon>
    </lineage>
</organism>
<dbReference type="OrthoDB" id="10039566at2759"/>
<dbReference type="Proteomes" id="UP000308730">
    <property type="component" value="Unassembled WGS sequence"/>
</dbReference>
<proteinExistence type="predicted"/>
<accession>A0A4S4MEE5</accession>
<sequence>MNLHATVPELPFTVFLHAPNDTLAPVANVTTAPITLTHPNVSLAISGFVLPIHPATQAALSNFISLYLRAQDNPIVISMPFLPGLMFPTTFPAPYPKPQVLRNVTIRNMMLRYSPDGKGGMLASGTGLWEGGVAERHQDFSIGRKHHTHTSDPPPSPPLPSPLPPRALAHIRPDDWLPMISIPVEGDDEEGTTVEVDVPLQVLEGREKEFRIFVGKVIFSSGGAPGVQGTAAVGVRINGLPFKHGEGGEMELTRRVRSGGEEDFIFDYMDPDALSPTQRQALSQLQATNGGNAEYARGVLDGLLLSGMTAVAPITYDLANSLYAKTWGKPWPHQTVGAISMADISQNVEDASISFDGDGDGDGDGAMSLDGDDDNQWDYTVFHGIRSIMAACGAPKFGLDHDVLVIRPEYNLLLEYLEGVSVRGVVATGHQGIGKTLSLIYLLLHRLEHRLPTAIQLGKVVVCFDDKGATTHDPNAERDLTGYWALTDSNHLITTPSSILMKSDLIVQTSSP</sequence>
<keyword evidence="3" id="KW-1185">Reference proteome</keyword>
<protein>
    <submittedName>
        <fullName evidence="2">Uncharacterized protein</fullName>
    </submittedName>
</protein>
<dbReference type="EMBL" id="SGPM01000371">
    <property type="protein sequence ID" value="THH23268.1"/>
    <property type="molecule type" value="Genomic_DNA"/>
</dbReference>
<feature type="compositionally biased region" description="Pro residues" evidence="1">
    <location>
        <begin position="152"/>
        <end position="165"/>
    </location>
</feature>
<evidence type="ECO:0000313" key="3">
    <source>
        <dbReference type="Proteomes" id="UP000308730"/>
    </source>
</evidence>
<evidence type="ECO:0000256" key="1">
    <source>
        <dbReference type="SAM" id="MobiDB-lite"/>
    </source>
</evidence>